<name>A0A644WNX8_9ZZZZ</name>
<evidence type="ECO:0000313" key="2">
    <source>
        <dbReference type="EMBL" id="MPM05606.1"/>
    </source>
</evidence>
<accession>A0A644WNX8</accession>
<organism evidence="2">
    <name type="scientific">bioreactor metagenome</name>
    <dbReference type="NCBI Taxonomy" id="1076179"/>
    <lineage>
        <taxon>unclassified sequences</taxon>
        <taxon>metagenomes</taxon>
        <taxon>ecological metagenomes</taxon>
    </lineage>
</organism>
<sequence>MNKEKWNEICFLLFDSIRFDISENDFEKNIVQALRVLDWKMYSGDIEIRSSIPIGAVNKITPDFVIKSSGNKKLFVIEIKQPSIPLTSKFQQQLFSYMRQLKLEYGILIGQEIQIFYDGDLSNQEDPILLETINFTKDNEKGLKFVELFAKGSFNRESLKSYTISALKKINRREEHKFLTKKLLSESYQNKIRELIKQDFLNEYDGELIDAVLKEVKIEIKQKNTEQNLRELPKNQLNQQGNIDHSPATLPIELNPSSESEFKRRLLSTKKAYITTFYNNGTTKQKVWNALRFGEDSNVLGNLRSRSEFRNGEWQKLGIEKVYVSIDK</sequence>
<evidence type="ECO:0000259" key="1">
    <source>
        <dbReference type="Pfam" id="PF13588"/>
    </source>
</evidence>
<feature type="domain" description="Type I restriction enzyme R protein N-terminal" evidence="1">
    <location>
        <begin position="44"/>
        <end position="109"/>
    </location>
</feature>
<dbReference type="Pfam" id="PF13588">
    <property type="entry name" value="HSDR_N_2"/>
    <property type="match status" value="1"/>
</dbReference>
<proteinExistence type="predicted"/>
<dbReference type="AlphaFoldDB" id="A0A644WNX8"/>
<dbReference type="InterPro" id="IPR029464">
    <property type="entry name" value="HSDR_N"/>
</dbReference>
<comment type="caution">
    <text evidence="2">The sequence shown here is derived from an EMBL/GenBank/DDBJ whole genome shotgun (WGS) entry which is preliminary data.</text>
</comment>
<protein>
    <recommendedName>
        <fullName evidence="1">Type I restriction enzyme R protein N-terminal domain-containing protein</fullName>
    </recommendedName>
</protein>
<dbReference type="Gene3D" id="3.90.1570.30">
    <property type="match status" value="1"/>
</dbReference>
<gene>
    <name evidence="2" type="ORF">SDC9_51896</name>
</gene>
<dbReference type="EMBL" id="VSSQ01001148">
    <property type="protein sequence ID" value="MPM05606.1"/>
    <property type="molecule type" value="Genomic_DNA"/>
</dbReference>
<reference evidence="2" key="1">
    <citation type="submission" date="2019-08" db="EMBL/GenBank/DDBJ databases">
        <authorList>
            <person name="Kucharzyk K."/>
            <person name="Murdoch R.W."/>
            <person name="Higgins S."/>
            <person name="Loffler F."/>
        </authorList>
    </citation>
    <scope>NUCLEOTIDE SEQUENCE</scope>
</reference>